<feature type="compositionally biased region" description="Low complexity" evidence="16">
    <location>
        <begin position="303"/>
        <end position="312"/>
    </location>
</feature>
<evidence type="ECO:0000256" key="2">
    <source>
        <dbReference type="ARBA" id="ARBA00005217"/>
    </source>
</evidence>
<dbReference type="SFLD" id="SFLDS00029">
    <property type="entry name" value="Radical_SAM"/>
    <property type="match status" value="1"/>
</dbReference>
<comment type="similarity">
    <text evidence="3">Belongs to the ELP3 family.</text>
</comment>
<feature type="compositionally biased region" description="Basic and acidic residues" evidence="16">
    <location>
        <begin position="853"/>
        <end position="874"/>
    </location>
</feature>
<keyword evidence="11" id="KW-0408">Iron</keyword>
<dbReference type="GO" id="GO:0046872">
    <property type="term" value="F:metal ion binding"/>
    <property type="evidence" value="ECO:0007669"/>
    <property type="project" value="UniProtKB-KW"/>
</dbReference>
<evidence type="ECO:0000313" key="19">
    <source>
        <dbReference type="EMBL" id="CEM05752.1"/>
    </source>
</evidence>
<keyword evidence="7" id="KW-0949">S-adenosyl-L-methionine</keyword>
<feature type="domain" description="Elp3/MiaA/NifB-like radical SAM core" evidence="18">
    <location>
        <begin position="156"/>
        <end position="474"/>
    </location>
</feature>
<dbReference type="InterPro" id="IPR039661">
    <property type="entry name" value="ELP3"/>
</dbReference>
<dbReference type="EC" id="2.3.1.311" evidence="14"/>
<evidence type="ECO:0000256" key="7">
    <source>
        <dbReference type="ARBA" id="ARBA00022691"/>
    </source>
</evidence>
<dbReference type="InterPro" id="IPR006638">
    <property type="entry name" value="Elp3/MiaA/NifB-like_rSAM"/>
</dbReference>
<dbReference type="PhylomeDB" id="A0A0G4F1H4"/>
<feature type="region of interest" description="Disordered" evidence="16">
    <location>
        <begin position="300"/>
        <end position="328"/>
    </location>
</feature>
<dbReference type="GO" id="GO:0051539">
    <property type="term" value="F:4 iron, 4 sulfur cluster binding"/>
    <property type="evidence" value="ECO:0007669"/>
    <property type="project" value="UniProtKB-KW"/>
</dbReference>
<dbReference type="GO" id="GO:0005634">
    <property type="term" value="C:nucleus"/>
    <property type="evidence" value="ECO:0007669"/>
    <property type="project" value="TreeGrafter"/>
</dbReference>
<feature type="region of interest" description="Disordered" evidence="16">
    <location>
        <begin position="724"/>
        <end position="1103"/>
    </location>
</feature>
<dbReference type="InterPro" id="IPR058240">
    <property type="entry name" value="rSAM_sf"/>
</dbReference>
<feature type="compositionally biased region" description="Low complexity" evidence="16">
    <location>
        <begin position="758"/>
        <end position="767"/>
    </location>
</feature>
<dbReference type="GO" id="GO:0000049">
    <property type="term" value="F:tRNA binding"/>
    <property type="evidence" value="ECO:0007669"/>
    <property type="project" value="UniProtKB-KW"/>
</dbReference>
<keyword evidence="17" id="KW-0472">Membrane</keyword>
<keyword evidence="12" id="KW-0411">Iron-sulfur</keyword>
<keyword evidence="17" id="KW-0812">Transmembrane</keyword>
<evidence type="ECO:0000256" key="15">
    <source>
        <dbReference type="ARBA" id="ARBA00047372"/>
    </source>
</evidence>
<keyword evidence="5" id="KW-0820">tRNA-binding</keyword>
<evidence type="ECO:0000256" key="17">
    <source>
        <dbReference type="SAM" id="Phobius"/>
    </source>
</evidence>
<feature type="compositionally biased region" description="Basic and acidic residues" evidence="16">
    <location>
        <begin position="885"/>
        <end position="896"/>
    </location>
</feature>
<feature type="compositionally biased region" description="Basic and acidic residues" evidence="16">
    <location>
        <begin position="936"/>
        <end position="953"/>
    </location>
</feature>
<dbReference type="EMBL" id="CDMZ01000064">
    <property type="protein sequence ID" value="CEM05752.1"/>
    <property type="molecule type" value="Genomic_DNA"/>
</dbReference>
<evidence type="ECO:0000256" key="4">
    <source>
        <dbReference type="ARBA" id="ARBA00022485"/>
    </source>
</evidence>
<dbReference type="InterPro" id="IPR016181">
    <property type="entry name" value="Acyl_CoA_acyltransferase"/>
</dbReference>
<dbReference type="SUPFAM" id="SSF55729">
    <property type="entry name" value="Acyl-CoA N-acyltransferases (Nat)"/>
    <property type="match status" value="1"/>
</dbReference>
<dbReference type="Gene3D" id="3.20.20.70">
    <property type="entry name" value="Aldolase class I"/>
    <property type="match status" value="1"/>
</dbReference>
<feature type="compositionally biased region" description="Basic and acidic residues" evidence="16">
    <location>
        <begin position="1005"/>
        <end position="1020"/>
    </location>
</feature>
<feature type="compositionally biased region" description="Pro residues" evidence="16">
    <location>
        <begin position="745"/>
        <end position="757"/>
    </location>
</feature>
<keyword evidence="4" id="KW-0004">4Fe-4S</keyword>
<evidence type="ECO:0000256" key="8">
    <source>
        <dbReference type="ARBA" id="ARBA00022694"/>
    </source>
</evidence>
<gene>
    <name evidence="19" type="ORF">Cvel_14721</name>
</gene>
<evidence type="ECO:0000256" key="10">
    <source>
        <dbReference type="ARBA" id="ARBA00022884"/>
    </source>
</evidence>
<organism evidence="19">
    <name type="scientific">Chromera velia CCMP2878</name>
    <dbReference type="NCBI Taxonomy" id="1169474"/>
    <lineage>
        <taxon>Eukaryota</taxon>
        <taxon>Sar</taxon>
        <taxon>Alveolata</taxon>
        <taxon>Colpodellida</taxon>
        <taxon>Chromeraceae</taxon>
        <taxon>Chromera</taxon>
    </lineage>
</organism>
<dbReference type="GO" id="GO:0002926">
    <property type="term" value="P:tRNA wobble base 5-methoxycarbonylmethyl-2-thiouridinylation"/>
    <property type="evidence" value="ECO:0007669"/>
    <property type="project" value="TreeGrafter"/>
</dbReference>
<keyword evidence="6" id="KW-0808">Transferase</keyword>
<evidence type="ECO:0000256" key="3">
    <source>
        <dbReference type="ARBA" id="ARBA00005494"/>
    </source>
</evidence>
<dbReference type="GO" id="GO:0033588">
    <property type="term" value="C:elongator holoenzyme complex"/>
    <property type="evidence" value="ECO:0007669"/>
    <property type="project" value="TreeGrafter"/>
</dbReference>
<reference evidence="19" key="1">
    <citation type="submission" date="2014-11" db="EMBL/GenBank/DDBJ databases">
        <authorList>
            <person name="Otto D Thomas"/>
            <person name="Naeem Raeece"/>
        </authorList>
    </citation>
    <scope>NUCLEOTIDE SEQUENCE</scope>
</reference>
<evidence type="ECO:0000256" key="16">
    <source>
        <dbReference type="SAM" id="MobiDB-lite"/>
    </source>
</evidence>
<dbReference type="InterPro" id="IPR034687">
    <property type="entry name" value="ELP3-like"/>
</dbReference>
<dbReference type="SFLD" id="SFLDG01086">
    <property type="entry name" value="elongater_protein-like"/>
    <property type="match status" value="1"/>
</dbReference>
<dbReference type="AlphaFoldDB" id="A0A0G4F1H4"/>
<feature type="transmembrane region" description="Helical" evidence="17">
    <location>
        <begin position="1122"/>
        <end position="1144"/>
    </location>
</feature>
<keyword evidence="8" id="KW-0819">tRNA processing</keyword>
<evidence type="ECO:0000256" key="13">
    <source>
        <dbReference type="ARBA" id="ARBA00023315"/>
    </source>
</evidence>
<dbReference type="PANTHER" id="PTHR11135">
    <property type="entry name" value="HISTONE ACETYLTRANSFERASE-RELATED"/>
    <property type="match status" value="1"/>
</dbReference>
<dbReference type="GO" id="GO:0005737">
    <property type="term" value="C:cytoplasm"/>
    <property type="evidence" value="ECO:0007669"/>
    <property type="project" value="TreeGrafter"/>
</dbReference>
<dbReference type="NCBIfam" id="TIGR01211">
    <property type="entry name" value="ELP3"/>
    <property type="match status" value="1"/>
</dbReference>
<evidence type="ECO:0000256" key="12">
    <source>
        <dbReference type="ARBA" id="ARBA00023014"/>
    </source>
</evidence>
<keyword evidence="9" id="KW-0479">Metal-binding</keyword>
<feature type="compositionally biased region" description="Low complexity" evidence="16">
    <location>
        <begin position="983"/>
        <end position="994"/>
    </location>
</feature>
<evidence type="ECO:0000256" key="14">
    <source>
        <dbReference type="ARBA" id="ARBA00044771"/>
    </source>
</evidence>
<dbReference type="VEuPathDB" id="CryptoDB:Cvel_14721"/>
<sequence>MSALTADVPPLVPGTLLSTPQPRPGSVAEIYKEYVQVRIPNTDEIEDPFIKRHFESFRNAMSEWQAQASLKRDISDEQMDSFMIALNEYCTRHNVTSKKRFDRAVYVIRKELNLSPSKGQMVAAYQRLAGSTRLPYNATVEHQMVKRGSRTPSGVLVITLLTAPGPFSCPKNCAYCPHEPGQPRSYLSTEPAVLRANQNGFDAVSQFNDRASTLERNGHTIDKIEILILGGTWSGYPRDYQEEFIRDVYYAANVYYSDADCAATSPPSPQTDPVRGGAASGAGAGCKSEGCFDGGCSEQVADSSQVGSSSSSDYWRGKRQPMSLEEEQKRNELAKARIVGLTVETRPDFINRFELRLLRRYGCTRVQLGVQHTDDEILKVIQRGHTVQNSIKAMQQLKDAGFKVDIHIMPDLPGSNPEKDRQMFNYLLSSPDLQADQWKIYPCEVTPFSQIERWYKNGEYKPYAEIEDGRHLLDLLIEVKLNVLPWIRVNRVIRDIPNQSIIGGNEKTNLRQILDVRMRESGGKCRCIRCRETKDDLAGDVGAAELKTRIYLTLGGIEYFLSFENPQTDKLFSFLRLRLRDAETMERERAGEIKHPSIPELSGCALIRDLHVYGASCFTGDCVDLACEAMGHSQCRPERNPDTLKGATSGALASHSVGLGWRLLEKAESIAFGQGYTKMAITAGVGMRHYYRRYGYNLEGTYMIKPLTKASMALTAKVALSGHMKPLQPDEDTAVGLRLSNSPPQAAPPPLPLPAPSVPSSAAPESPTITKSQQEEEEEEEPCTPLKENGEASSPSPPAPAASAGSAHGEVQSRAGQREGRETASECSERKCRSLPPQLGEKEAEAGCQGEGDVIRAGRQQEREPSVSVEKEKKEEEEETTVKASGERNEAEDSHSPCRTSPGPPHTGGGGGSTVPPSSPNGAHGGTEEEEVGVEGEGKEKGDGVVLGRREGEGEGGCGSENQRDGGGRSWEGGEEGGAIECPSSSLGLPSASSNPDVSALSTESAKRTETEKESIRNEGIENPLPGCTADESEEEVGVRKEGGVKRGKNGGSSDSSSPSSGGLRSTSSACGEGGEGTGGGAIVPASSLNVPEEKHALSPSGEEDGMGGWLGLGVGREEIQVVVFGVAVGFSAALSFSVVQWALNRCFGSGGKGGGSR</sequence>
<accession>A0A0G4F1H4</accession>
<comment type="catalytic activity">
    <reaction evidence="15">
        <text>uridine(34) in tRNA + acetyl-CoA + S-adenosyl-L-methionine + H2O = 5-(carboxymethyl)uridine(34) in tRNA + 5'-deoxyadenosine + L-methionine + CoA + 2 H(+)</text>
        <dbReference type="Rhea" id="RHEA:61020"/>
        <dbReference type="Rhea" id="RHEA-COMP:10407"/>
        <dbReference type="Rhea" id="RHEA-COMP:11727"/>
        <dbReference type="ChEBI" id="CHEBI:15377"/>
        <dbReference type="ChEBI" id="CHEBI:15378"/>
        <dbReference type="ChEBI" id="CHEBI:17319"/>
        <dbReference type="ChEBI" id="CHEBI:57287"/>
        <dbReference type="ChEBI" id="CHEBI:57288"/>
        <dbReference type="ChEBI" id="CHEBI:57844"/>
        <dbReference type="ChEBI" id="CHEBI:59789"/>
        <dbReference type="ChEBI" id="CHEBI:65315"/>
        <dbReference type="ChEBI" id="CHEBI:74882"/>
        <dbReference type="EC" id="2.3.1.311"/>
    </reaction>
    <physiologicalReaction direction="left-to-right" evidence="15">
        <dbReference type="Rhea" id="RHEA:61021"/>
    </physiologicalReaction>
</comment>
<comment type="cofactor">
    <cofactor evidence="1">
        <name>[4Fe-4S] cluster</name>
        <dbReference type="ChEBI" id="CHEBI:49883"/>
    </cofactor>
</comment>
<keyword evidence="17" id="KW-1133">Transmembrane helix</keyword>
<dbReference type="SUPFAM" id="SSF102114">
    <property type="entry name" value="Radical SAM enzymes"/>
    <property type="match status" value="1"/>
</dbReference>
<dbReference type="SFLD" id="SFLDF00344">
    <property type="entry name" value="ELP3-like"/>
    <property type="match status" value="1"/>
</dbReference>
<dbReference type="GO" id="GO:0106261">
    <property type="term" value="F:tRNA uridine(34) acetyltransferase activity"/>
    <property type="evidence" value="ECO:0007669"/>
    <property type="project" value="UniProtKB-EC"/>
</dbReference>
<evidence type="ECO:0000256" key="6">
    <source>
        <dbReference type="ARBA" id="ARBA00022679"/>
    </source>
</evidence>
<evidence type="ECO:0000256" key="1">
    <source>
        <dbReference type="ARBA" id="ARBA00001966"/>
    </source>
</evidence>
<feature type="compositionally biased region" description="Basic and acidic residues" evidence="16">
    <location>
        <begin position="816"/>
        <end position="832"/>
    </location>
</feature>
<feature type="compositionally biased region" description="Low complexity" evidence="16">
    <location>
        <begin position="1052"/>
        <end position="1069"/>
    </location>
</feature>
<proteinExistence type="inferred from homology"/>
<dbReference type="CDD" id="cd01335">
    <property type="entry name" value="Radical_SAM"/>
    <property type="match status" value="1"/>
</dbReference>
<dbReference type="Pfam" id="PF16199">
    <property type="entry name" value="Radical_SAM_C"/>
    <property type="match status" value="1"/>
</dbReference>
<evidence type="ECO:0000259" key="18">
    <source>
        <dbReference type="SMART" id="SM00729"/>
    </source>
</evidence>
<dbReference type="InterPro" id="IPR007197">
    <property type="entry name" value="rSAM"/>
</dbReference>
<evidence type="ECO:0000256" key="9">
    <source>
        <dbReference type="ARBA" id="ARBA00022723"/>
    </source>
</evidence>
<name>A0A0G4F1H4_9ALVE</name>
<evidence type="ECO:0000256" key="5">
    <source>
        <dbReference type="ARBA" id="ARBA00022555"/>
    </source>
</evidence>
<protein>
    <recommendedName>
        <fullName evidence="14">tRNA carboxymethyluridine synthase</fullName>
        <ecNumber evidence="14">2.3.1.311</ecNumber>
    </recommendedName>
</protein>
<feature type="compositionally biased region" description="Polar residues" evidence="16">
    <location>
        <begin position="995"/>
        <end position="1004"/>
    </location>
</feature>
<dbReference type="Pfam" id="PF04055">
    <property type="entry name" value="Radical_SAM"/>
    <property type="match status" value="1"/>
</dbReference>
<evidence type="ECO:0000256" key="11">
    <source>
        <dbReference type="ARBA" id="ARBA00023004"/>
    </source>
</evidence>
<dbReference type="InterPro" id="IPR013785">
    <property type="entry name" value="Aldolase_TIM"/>
</dbReference>
<comment type="pathway">
    <text evidence="2">tRNA modification.</text>
</comment>
<dbReference type="PANTHER" id="PTHR11135:SF2">
    <property type="entry name" value="ELONGATOR COMPLEX PROTEIN 3"/>
    <property type="match status" value="1"/>
</dbReference>
<dbReference type="SMART" id="SM00729">
    <property type="entry name" value="Elp3"/>
    <property type="match status" value="1"/>
</dbReference>
<keyword evidence="10" id="KW-0694">RNA-binding</keyword>
<feature type="compositionally biased region" description="Gly residues" evidence="16">
    <location>
        <begin position="1072"/>
        <end position="1082"/>
    </location>
</feature>
<keyword evidence="13" id="KW-0012">Acyltransferase</keyword>
<dbReference type="InterPro" id="IPR032432">
    <property type="entry name" value="Radical_SAM_C"/>
</dbReference>